<reference evidence="2" key="1">
    <citation type="submission" date="2021-08" db="EMBL/GenBank/DDBJ databases">
        <title>WGS assembly of Ceratopteris richardii.</title>
        <authorList>
            <person name="Marchant D.B."/>
            <person name="Chen G."/>
            <person name="Jenkins J."/>
            <person name="Shu S."/>
            <person name="Leebens-Mack J."/>
            <person name="Grimwood J."/>
            <person name="Schmutz J."/>
            <person name="Soltis P."/>
            <person name="Soltis D."/>
            <person name="Chen Z.-H."/>
        </authorList>
    </citation>
    <scope>NUCLEOTIDE SEQUENCE</scope>
    <source>
        <strain evidence="2">Whitten #5841</strain>
        <tissue evidence="2">Leaf</tissue>
    </source>
</reference>
<evidence type="ECO:0008006" key="4">
    <source>
        <dbReference type="Google" id="ProtNLM"/>
    </source>
</evidence>
<dbReference type="OrthoDB" id="1939654at2759"/>
<comment type="caution">
    <text evidence="2">The sequence shown here is derived from an EMBL/GenBank/DDBJ whole genome shotgun (WGS) entry which is preliminary data.</text>
</comment>
<organism evidence="2 3">
    <name type="scientific">Ceratopteris richardii</name>
    <name type="common">Triangle waterfern</name>
    <dbReference type="NCBI Taxonomy" id="49495"/>
    <lineage>
        <taxon>Eukaryota</taxon>
        <taxon>Viridiplantae</taxon>
        <taxon>Streptophyta</taxon>
        <taxon>Embryophyta</taxon>
        <taxon>Tracheophyta</taxon>
        <taxon>Polypodiopsida</taxon>
        <taxon>Polypodiidae</taxon>
        <taxon>Polypodiales</taxon>
        <taxon>Pteridineae</taxon>
        <taxon>Pteridaceae</taxon>
        <taxon>Parkerioideae</taxon>
        <taxon>Ceratopteris</taxon>
    </lineage>
</organism>
<dbReference type="Proteomes" id="UP000825935">
    <property type="component" value="Chromosome 5"/>
</dbReference>
<evidence type="ECO:0000313" key="2">
    <source>
        <dbReference type="EMBL" id="KAH7437167.1"/>
    </source>
</evidence>
<dbReference type="EMBL" id="CM035410">
    <property type="protein sequence ID" value="KAH7437167.1"/>
    <property type="molecule type" value="Genomic_DNA"/>
</dbReference>
<accession>A0A8T2ULY9</accession>
<dbReference type="PANTHER" id="PTHR35117:SF1">
    <property type="entry name" value="MYOSIN-M HEAVY PROTEIN"/>
    <property type="match status" value="1"/>
</dbReference>
<protein>
    <recommendedName>
        <fullName evidence="4">LisH domain-containing protein</fullName>
    </recommendedName>
</protein>
<feature type="region of interest" description="Disordered" evidence="1">
    <location>
        <begin position="226"/>
        <end position="303"/>
    </location>
</feature>
<evidence type="ECO:0000256" key="1">
    <source>
        <dbReference type="SAM" id="MobiDB-lite"/>
    </source>
</evidence>
<sequence length="586" mass="62538">MAPASLHTAPVGSGKVTDSQVAFMVECYLRDSHFSRTLEEFRLEAARLLHPLRAVPKGAKSLSAVLNDYVVLKEEQISSVAEKARVEDLVHGLQEILSVYVSGATKSTAVTGEFPNREVQSHSVPPSHVAISTPMQNVHYFGSSSLEASINFGDQNARHKVLSSKRKSMDNSNAEVLQQGDPVIDLTKKTRRVSNVAKRLPTDHHLGRATDVGSPRVGMVQSAIKAVQPSTPSSILSNAKSQQQQANASCGSQGSPQHVPQMDARSNLVSPNRASTISASSSSAETDCAQTNHHDPQTPPPVKYSVAENCMSGSITSTVRQDNATRPEEGGRANLQQHQRMSLPHVSSSTCPYTLRAHKKPGEPSCATQANVQPKGSGKITKKKANSSKCRLLDFSTAAEEKSSYHVSAVNQLEGVHVSPVEGMRSAMDSCSPCDPSLAENVTARYVNAQDVTHSLDQSACEPALLIPCDTFSFDELFDLDLDSSLMTELEDLTALTVNAADLSHGPNSSATSAGLSAMDSSPRTVLTDIANMVHSDESENITERSLSPLASPSKHRKSTRSGSCNNLDKENSPAVGISSSLQAPA</sequence>
<feature type="compositionally biased region" description="Low complexity" evidence="1">
    <location>
        <begin position="237"/>
        <end position="249"/>
    </location>
</feature>
<dbReference type="PANTHER" id="PTHR35117">
    <property type="entry name" value="MYOSIN-M HEAVY PROTEIN"/>
    <property type="match status" value="1"/>
</dbReference>
<evidence type="ECO:0000313" key="3">
    <source>
        <dbReference type="Proteomes" id="UP000825935"/>
    </source>
</evidence>
<feature type="region of interest" description="Disordered" evidence="1">
    <location>
        <begin position="360"/>
        <end position="383"/>
    </location>
</feature>
<dbReference type="OMA" id="QNCTHTV"/>
<dbReference type="AlphaFoldDB" id="A0A8T2ULY9"/>
<feature type="compositionally biased region" description="Polar residues" evidence="1">
    <location>
        <begin position="334"/>
        <end position="348"/>
    </location>
</feature>
<feature type="compositionally biased region" description="Low complexity" evidence="1">
    <location>
        <begin position="274"/>
        <end position="284"/>
    </location>
</feature>
<keyword evidence="3" id="KW-1185">Reference proteome</keyword>
<proteinExistence type="predicted"/>
<name>A0A8T2ULY9_CERRI</name>
<feature type="region of interest" description="Disordered" evidence="1">
    <location>
        <begin position="535"/>
        <end position="586"/>
    </location>
</feature>
<feature type="region of interest" description="Disordered" evidence="1">
    <location>
        <begin position="318"/>
        <end position="348"/>
    </location>
</feature>
<gene>
    <name evidence="2" type="ORF">KP509_05G059500</name>
</gene>